<reference evidence="2 3" key="1">
    <citation type="submission" date="2014-09" db="EMBL/GenBank/DDBJ databases">
        <authorList>
            <person name="Ellenberger Sabrina"/>
        </authorList>
    </citation>
    <scope>NUCLEOTIDE SEQUENCE [LARGE SCALE GENOMIC DNA]</scope>
    <source>
        <strain evidence="2 3">CBS 412.66</strain>
    </source>
</reference>
<name>A0A0B7NPI4_9FUNG</name>
<dbReference type="Gene3D" id="3.30.420.10">
    <property type="entry name" value="Ribonuclease H-like superfamily/Ribonuclease H"/>
    <property type="match status" value="1"/>
</dbReference>
<dbReference type="PANTHER" id="PTHR23022:SF119">
    <property type="entry name" value="TC1-LIKE TRANSPOSASE DDE DOMAIN-CONTAINING PROTEIN"/>
    <property type="match status" value="1"/>
</dbReference>
<protein>
    <recommendedName>
        <fullName evidence="1">Tc1-like transposase DDE domain-containing protein</fullName>
    </recommendedName>
</protein>
<dbReference type="SUPFAM" id="SSF46689">
    <property type="entry name" value="Homeodomain-like"/>
    <property type="match status" value="1"/>
</dbReference>
<dbReference type="STRING" id="35722.A0A0B7NPI4"/>
<dbReference type="InterPro" id="IPR038717">
    <property type="entry name" value="Tc1-like_DDE_dom"/>
</dbReference>
<evidence type="ECO:0000259" key="1">
    <source>
        <dbReference type="Pfam" id="PF13358"/>
    </source>
</evidence>
<gene>
    <name evidence="2" type="primary">PARPA_11143.1 scaffold 42800</name>
</gene>
<dbReference type="OrthoDB" id="2442720at2759"/>
<dbReference type="GO" id="GO:0003676">
    <property type="term" value="F:nucleic acid binding"/>
    <property type="evidence" value="ECO:0007669"/>
    <property type="project" value="InterPro"/>
</dbReference>
<evidence type="ECO:0000313" key="3">
    <source>
        <dbReference type="Proteomes" id="UP000054107"/>
    </source>
</evidence>
<dbReference type="InterPro" id="IPR009057">
    <property type="entry name" value="Homeodomain-like_sf"/>
</dbReference>
<dbReference type="EMBL" id="LN733372">
    <property type="protein sequence ID" value="CEP16864.1"/>
    <property type="molecule type" value="Genomic_DNA"/>
</dbReference>
<sequence>MLETTKITCCERAYILGLNKGGMDVDQVAKEVNRSVFGIYKIVKKRRPPKLTERGEILIVNYARKNRRVTLGEITNASVNNVSKATVRRTLHEVELSKNEALSQSGVIWTDETSFCVGEEHQTSPSREIPPKMMVWGTISYGKKSKLVFLEKDKRSAPDFVDQNGAPLQKSKVPKNWREEHGINKMIWPAQSPDLKPIENLWTQMKSFIQKKRRSSTDIGTFKKVIQEAWDEIDVQKIIRLTDSMPKRVRALVKLLDGNCT</sequence>
<accession>A0A0B7NPI4</accession>
<dbReference type="AlphaFoldDB" id="A0A0B7NPI4"/>
<dbReference type="Pfam" id="PF13358">
    <property type="entry name" value="DDE_3"/>
    <property type="match status" value="1"/>
</dbReference>
<dbReference type="PANTHER" id="PTHR23022">
    <property type="entry name" value="TRANSPOSABLE ELEMENT-RELATED"/>
    <property type="match status" value="1"/>
</dbReference>
<evidence type="ECO:0000313" key="2">
    <source>
        <dbReference type="EMBL" id="CEP16864.1"/>
    </source>
</evidence>
<proteinExistence type="predicted"/>
<dbReference type="InterPro" id="IPR036397">
    <property type="entry name" value="RNaseH_sf"/>
</dbReference>
<organism evidence="2 3">
    <name type="scientific">Parasitella parasitica</name>
    <dbReference type="NCBI Taxonomy" id="35722"/>
    <lineage>
        <taxon>Eukaryota</taxon>
        <taxon>Fungi</taxon>
        <taxon>Fungi incertae sedis</taxon>
        <taxon>Mucoromycota</taxon>
        <taxon>Mucoromycotina</taxon>
        <taxon>Mucoromycetes</taxon>
        <taxon>Mucorales</taxon>
        <taxon>Mucorineae</taxon>
        <taxon>Mucoraceae</taxon>
        <taxon>Parasitella</taxon>
    </lineage>
</organism>
<feature type="domain" description="Tc1-like transposase DDE" evidence="1">
    <location>
        <begin position="164"/>
        <end position="217"/>
    </location>
</feature>
<dbReference type="InterPro" id="IPR052338">
    <property type="entry name" value="Transposase_5"/>
</dbReference>
<dbReference type="Proteomes" id="UP000054107">
    <property type="component" value="Unassembled WGS sequence"/>
</dbReference>
<keyword evidence="3" id="KW-1185">Reference proteome</keyword>